<evidence type="ECO:0000313" key="10">
    <source>
        <dbReference type="Proteomes" id="UP001165092"/>
    </source>
</evidence>
<keyword evidence="4" id="KW-0597">Phosphoprotein</keyword>
<dbReference type="Gene3D" id="3.40.50.1820">
    <property type="entry name" value="alpha/beta hydrolase"/>
    <property type="match status" value="1"/>
</dbReference>
<evidence type="ECO:0000256" key="5">
    <source>
        <dbReference type="ARBA" id="ARBA00022598"/>
    </source>
</evidence>
<keyword evidence="3" id="KW-0596">Phosphopantetheine</keyword>
<dbReference type="Gene3D" id="3.30.559.30">
    <property type="entry name" value="Nonribosomal peptide synthetase, condensation domain"/>
    <property type="match status" value="1"/>
</dbReference>
<dbReference type="Gene3D" id="3.30.300.30">
    <property type="match status" value="1"/>
</dbReference>
<keyword evidence="10" id="KW-1185">Reference proteome</keyword>
<dbReference type="GO" id="GO:0071766">
    <property type="term" value="P:Actinobacterium-type cell wall biogenesis"/>
    <property type="evidence" value="ECO:0007669"/>
    <property type="project" value="UniProtKB-ARBA"/>
</dbReference>
<keyword evidence="7" id="KW-0443">Lipid metabolism</keyword>
<evidence type="ECO:0000256" key="4">
    <source>
        <dbReference type="ARBA" id="ARBA00022553"/>
    </source>
</evidence>
<dbReference type="InterPro" id="IPR040097">
    <property type="entry name" value="FAAL/FAAC"/>
</dbReference>
<sequence>MIFSSTTHQTIVDVLRERAANTPARLAFEFLEANGATRSITYGELDMRARAVAAGLGRAGQRALLLYSPGIDYIVGFFGCLYARVIAVPVYLPTGQRGLPGMIAVSGDAGVTVALGDRASLTAIRSRPDSAAAIAQLATLVTDEVPDEAADDWSGQAPGSEDLAFLQYTSGTTGAPKGVMVRHANLIHNSAVIRDVIGADPDSRCVSWLPPYHDMGLVGAILQPVYAGYPSTLLAPMTFLRKPMVWLAAISRTRATASVAPDFAYLECARRIDPEQRASLDLSNWRHALTGAEPVRASTMAEFVEAFAPSGFRRSAFVPCYGLAEATLFVSGNAGRESPPAVIEVGREELASGRAVTGIDASGKSVALTSCGRPRSDDLLIVVGEEGEECEPGTVGEIWVSGRGVTAGYWGRPEETERVFGARSPGHGERAFLRTGDQGFVLAGELFVTGRNKDLMIVRGRNHYPHDLEHTAERAHPDLRPSGGAAFSVDDGVSEQVVLVHEVVRGFRPEKAEAVVEAVREAVVAEHGLALHDVVLVRRGAIPRTTSGKIRRGSCRHRWMERSLPTVSASPTVERPRPLVRLRNPDLADTVGAVLGVSPGKVGADTSLVANGLDSLTAVRLAGAVRDSFGVEVPVDQLLDGMTLCGLDHCVNTLPKTSGPPRQEPPGRVGATRAQQWMWLLDQRIGASGACHVVGGVRLTGGLDPLLLWRSLNILVDRHEALRSVFRLRADGGIGVEVLDEVVLEPTQVDVSGTPEPDLSVRAVIDELAEQRFQLEEGPLLRAVLIRGADDDWFLGVCAHHIVVDGWSLGLLLSELGACYRLLVSKEALPALPSPASAITDSPLSQADTVGAERFWREHLNEAQAVDLPLDHPMPTEPKWKADSLPFGLSLAQTERLKAYAAAHDATPFMVLIAGLGAVLARWTGQDKPVIGTPSTGRDPATAEHIGMFVNVVPTALDMSGSPTFGQLVDRARTASLSSYPHRRLPFEQILRLAGPEKPSFRAPLVRVVLVVQNVPMYPWQVGDVRAEPFERPAPGAQFELYLRVAEHQDGRIAGHVVYMSELFESASIQALLDALRNLLDTAPTLPDVPVADLPLFVPTEERGLSQPPASLPQRFLHERVEERAVREADACAVTVGTRSLSYRDMEADANRLARLLRDYGVGPEDTVLVETPMVVESVVAVLAVLKAGACVALGASEVRPKAVLGVRGGATGERWGDAVKVWLDTEPQAGYSAKRVEAAVSPRSLALVDESGLLFDHTAAVSRMAALPTLGATEVVLAQPSVVELMWLLGAGATVVLRREGDSVLDLIVEHGVTTLVGSADSVDRLLAFPDPSVGMLRRIVCREPLPFSLVDRVRTVLPSAELVEPAIVARADVFDTKGRLLPLGAVGEIRIGGEAVPRGYANGPARTAERFPPDPVTHGSRLYRTGWQGRWTAAGKVETVRPTDRPVPVGQTAMETDIAPRNQVELRLAGMWSEVLGLAEVPVNRDFFELGGHSLLATRVAVRIRSDFGVDVPVAALLAGGLTVAGLAERVQADQFDRASANDLAELLEGIAGISDEQAAQLLSGKTEFDS</sequence>
<evidence type="ECO:0000313" key="9">
    <source>
        <dbReference type="EMBL" id="GLU50155.1"/>
    </source>
</evidence>
<dbReference type="SUPFAM" id="SSF52777">
    <property type="entry name" value="CoA-dependent acyltransferases"/>
    <property type="match status" value="2"/>
</dbReference>
<dbReference type="GO" id="GO:0070566">
    <property type="term" value="F:adenylyltransferase activity"/>
    <property type="evidence" value="ECO:0007669"/>
    <property type="project" value="TreeGrafter"/>
</dbReference>
<dbReference type="InterPro" id="IPR023213">
    <property type="entry name" value="CAT-like_dom_sf"/>
</dbReference>
<keyword evidence="6" id="KW-0276">Fatty acid metabolism</keyword>
<comment type="similarity">
    <text evidence="2">Belongs to the ATP-dependent AMP-binding enzyme family.</text>
</comment>
<feature type="domain" description="Carrier" evidence="8">
    <location>
        <begin position="578"/>
        <end position="655"/>
    </location>
</feature>
<proteinExistence type="inferred from homology"/>
<dbReference type="Gene3D" id="1.10.1200.10">
    <property type="entry name" value="ACP-like"/>
    <property type="match status" value="1"/>
</dbReference>
<dbReference type="FunFam" id="3.40.50.12780:FF:000013">
    <property type="entry name" value="Long-chain-fatty-acid--AMP ligase FadD32"/>
    <property type="match status" value="1"/>
</dbReference>
<dbReference type="SUPFAM" id="SSF47336">
    <property type="entry name" value="ACP-like"/>
    <property type="match status" value="2"/>
</dbReference>
<dbReference type="Pfam" id="PF00550">
    <property type="entry name" value="PP-binding"/>
    <property type="match status" value="2"/>
</dbReference>
<organism evidence="9 10">
    <name type="scientific">Nocardiopsis ansamitocini</name>
    <dbReference type="NCBI Taxonomy" id="1670832"/>
    <lineage>
        <taxon>Bacteria</taxon>
        <taxon>Bacillati</taxon>
        <taxon>Actinomycetota</taxon>
        <taxon>Actinomycetes</taxon>
        <taxon>Streptosporangiales</taxon>
        <taxon>Nocardiopsidaceae</taxon>
        <taxon>Nocardiopsis</taxon>
    </lineage>
</organism>
<dbReference type="PROSITE" id="PS00455">
    <property type="entry name" value="AMP_BINDING"/>
    <property type="match status" value="1"/>
</dbReference>
<dbReference type="InterPro" id="IPR009081">
    <property type="entry name" value="PP-bd_ACP"/>
</dbReference>
<dbReference type="Pfam" id="PF00668">
    <property type="entry name" value="Condensation"/>
    <property type="match status" value="1"/>
</dbReference>
<accession>A0A9W6P9K8</accession>
<dbReference type="SMART" id="SM00823">
    <property type="entry name" value="PKS_PP"/>
    <property type="match status" value="2"/>
</dbReference>
<dbReference type="GO" id="GO:0005886">
    <property type="term" value="C:plasma membrane"/>
    <property type="evidence" value="ECO:0007669"/>
    <property type="project" value="TreeGrafter"/>
</dbReference>
<evidence type="ECO:0000256" key="1">
    <source>
        <dbReference type="ARBA" id="ARBA00001957"/>
    </source>
</evidence>
<dbReference type="Pfam" id="PF23024">
    <property type="entry name" value="AMP-dom_DIP2-like"/>
    <property type="match status" value="1"/>
</dbReference>
<dbReference type="GO" id="GO:0016874">
    <property type="term" value="F:ligase activity"/>
    <property type="evidence" value="ECO:0007669"/>
    <property type="project" value="UniProtKB-KW"/>
</dbReference>
<comment type="cofactor">
    <cofactor evidence="1">
        <name>pantetheine 4'-phosphate</name>
        <dbReference type="ChEBI" id="CHEBI:47942"/>
    </cofactor>
</comment>
<dbReference type="InterPro" id="IPR020845">
    <property type="entry name" value="AMP-binding_CS"/>
</dbReference>
<dbReference type="Gene3D" id="3.30.559.10">
    <property type="entry name" value="Chloramphenicol acetyltransferase-like domain"/>
    <property type="match status" value="1"/>
</dbReference>
<evidence type="ECO:0000256" key="7">
    <source>
        <dbReference type="ARBA" id="ARBA00023098"/>
    </source>
</evidence>
<dbReference type="InterPro" id="IPR045851">
    <property type="entry name" value="AMP-bd_C_sf"/>
</dbReference>
<dbReference type="CDD" id="cd19531">
    <property type="entry name" value="LCL_NRPS-like"/>
    <property type="match status" value="1"/>
</dbReference>
<dbReference type="InterPro" id="IPR020806">
    <property type="entry name" value="PKS_PP-bd"/>
</dbReference>
<evidence type="ECO:0000256" key="2">
    <source>
        <dbReference type="ARBA" id="ARBA00006432"/>
    </source>
</evidence>
<dbReference type="PROSITE" id="PS50075">
    <property type="entry name" value="CARRIER"/>
    <property type="match status" value="2"/>
</dbReference>
<dbReference type="EMBL" id="BSQG01000012">
    <property type="protein sequence ID" value="GLU50155.1"/>
    <property type="molecule type" value="Genomic_DNA"/>
</dbReference>
<dbReference type="GO" id="GO:0006633">
    <property type="term" value="P:fatty acid biosynthetic process"/>
    <property type="evidence" value="ECO:0007669"/>
    <property type="project" value="TreeGrafter"/>
</dbReference>
<name>A0A9W6P9K8_9ACTN</name>
<dbReference type="Gene3D" id="3.40.50.980">
    <property type="match status" value="1"/>
</dbReference>
<dbReference type="InterPro" id="IPR001242">
    <property type="entry name" value="Condensation_dom"/>
</dbReference>
<dbReference type="GO" id="GO:0031177">
    <property type="term" value="F:phosphopantetheine binding"/>
    <property type="evidence" value="ECO:0007669"/>
    <property type="project" value="InterPro"/>
</dbReference>
<feature type="domain" description="Carrier" evidence="8">
    <location>
        <begin position="1461"/>
        <end position="1537"/>
    </location>
</feature>
<evidence type="ECO:0000256" key="6">
    <source>
        <dbReference type="ARBA" id="ARBA00022832"/>
    </source>
</evidence>
<reference evidence="9" key="1">
    <citation type="submission" date="2023-02" db="EMBL/GenBank/DDBJ databases">
        <title>Nocardiopsis ansamitocini NBRC 112285.</title>
        <authorList>
            <person name="Ichikawa N."/>
            <person name="Sato H."/>
            <person name="Tonouchi N."/>
        </authorList>
    </citation>
    <scope>NUCLEOTIDE SEQUENCE</scope>
    <source>
        <strain evidence="9">NBRC 112285</strain>
    </source>
</reference>
<dbReference type="PROSITE" id="PS00012">
    <property type="entry name" value="PHOSPHOPANTETHEINE"/>
    <property type="match status" value="1"/>
</dbReference>
<protein>
    <submittedName>
        <fullName evidence="9">Non-ribosomal peptide synthetase</fullName>
    </submittedName>
</protein>
<dbReference type="InterPro" id="IPR006162">
    <property type="entry name" value="Ppantetheine_attach_site"/>
</dbReference>
<dbReference type="SUPFAM" id="SSF56801">
    <property type="entry name" value="Acetyl-CoA synthetase-like"/>
    <property type="match status" value="2"/>
</dbReference>
<dbReference type="PANTHER" id="PTHR22754:SF32">
    <property type="entry name" value="DISCO-INTERACTING PROTEIN 2"/>
    <property type="match status" value="1"/>
</dbReference>
<gene>
    <name evidence="9" type="ORF">Nans01_45060</name>
</gene>
<dbReference type="InterPro" id="IPR036736">
    <property type="entry name" value="ACP-like_sf"/>
</dbReference>
<dbReference type="InterPro" id="IPR025110">
    <property type="entry name" value="AMP-bd_C"/>
</dbReference>
<dbReference type="Pfam" id="PF00501">
    <property type="entry name" value="AMP-binding"/>
    <property type="match status" value="2"/>
</dbReference>
<dbReference type="InterPro" id="IPR000873">
    <property type="entry name" value="AMP-dep_synth/lig_dom"/>
</dbReference>
<comment type="caution">
    <text evidence="9">The sequence shown here is derived from an EMBL/GenBank/DDBJ whole genome shotgun (WGS) entry which is preliminary data.</text>
</comment>
<evidence type="ECO:0000256" key="3">
    <source>
        <dbReference type="ARBA" id="ARBA00022450"/>
    </source>
</evidence>
<dbReference type="PANTHER" id="PTHR22754">
    <property type="entry name" value="DISCO-INTERACTING PROTEIN 2 DIP2 -RELATED"/>
    <property type="match status" value="1"/>
</dbReference>
<evidence type="ECO:0000259" key="8">
    <source>
        <dbReference type="PROSITE" id="PS50075"/>
    </source>
</evidence>
<dbReference type="InterPro" id="IPR029058">
    <property type="entry name" value="AB_hydrolase_fold"/>
</dbReference>
<dbReference type="Gene3D" id="3.40.50.12780">
    <property type="entry name" value="N-terminal domain of ligase-like"/>
    <property type="match status" value="2"/>
</dbReference>
<dbReference type="Proteomes" id="UP001165092">
    <property type="component" value="Unassembled WGS sequence"/>
</dbReference>
<dbReference type="RefSeq" id="WP_285761695.1">
    <property type="nucleotide sequence ID" value="NZ_BSQG01000012.1"/>
</dbReference>
<dbReference type="CDD" id="cd05931">
    <property type="entry name" value="FAAL"/>
    <property type="match status" value="1"/>
</dbReference>
<dbReference type="InterPro" id="IPR042099">
    <property type="entry name" value="ANL_N_sf"/>
</dbReference>
<keyword evidence="5" id="KW-0436">Ligase</keyword>